<dbReference type="SUPFAM" id="SSF56112">
    <property type="entry name" value="Protein kinase-like (PK-like)"/>
    <property type="match status" value="1"/>
</dbReference>
<dbReference type="KEGG" id="ure:UREG_02811"/>
<dbReference type="PANTHER" id="PTHR21310:SF37">
    <property type="entry name" value="AMINOGLYCOSIDE PHOSPHOTRANSFERASE DOMAIN-CONTAINING PROTEIN"/>
    <property type="match status" value="1"/>
</dbReference>
<dbReference type="AlphaFoldDB" id="C4JI65"/>
<protein>
    <recommendedName>
        <fullName evidence="3">Aminoglycoside phosphotransferase domain-containing protein</fullName>
    </recommendedName>
</protein>
<dbReference type="InterPro" id="IPR011009">
    <property type="entry name" value="Kinase-like_dom_sf"/>
</dbReference>
<evidence type="ECO:0008006" key="3">
    <source>
        <dbReference type="Google" id="ProtNLM"/>
    </source>
</evidence>
<dbReference type="RefSeq" id="XP_002543295.1">
    <property type="nucleotide sequence ID" value="XM_002543249.1"/>
</dbReference>
<reference evidence="2" key="1">
    <citation type="journal article" date="2009" name="Genome Res.">
        <title>Comparative genomic analyses of the human fungal pathogens Coccidioides and their relatives.</title>
        <authorList>
            <person name="Sharpton T.J."/>
            <person name="Stajich J.E."/>
            <person name="Rounsley S.D."/>
            <person name="Gardner M.J."/>
            <person name="Wortman J.R."/>
            <person name="Jordar V.S."/>
            <person name="Maiti R."/>
            <person name="Kodira C.D."/>
            <person name="Neafsey D.E."/>
            <person name="Zeng Q."/>
            <person name="Hung C.-Y."/>
            <person name="McMahan C."/>
            <person name="Muszewska A."/>
            <person name="Grynberg M."/>
            <person name="Mandel M.A."/>
            <person name="Kellner E.M."/>
            <person name="Barker B.M."/>
            <person name="Galgiani J.N."/>
            <person name="Orbach M.J."/>
            <person name="Kirkland T.N."/>
            <person name="Cole G.T."/>
            <person name="Henn M.R."/>
            <person name="Birren B.W."/>
            <person name="Taylor J.W."/>
        </authorList>
    </citation>
    <scope>NUCLEOTIDE SEQUENCE [LARGE SCALE GENOMIC DNA]</scope>
    <source>
        <strain evidence="2">UAMH 1704</strain>
    </source>
</reference>
<dbReference type="OMA" id="LEEYWAI"/>
<dbReference type="InParanoid" id="C4JI65"/>
<accession>C4JI65</accession>
<proteinExistence type="predicted"/>
<keyword evidence="2" id="KW-1185">Reference proteome</keyword>
<dbReference type="eggNOG" id="ENOG502RM0K">
    <property type="taxonomic scope" value="Eukaryota"/>
</dbReference>
<gene>
    <name evidence="1" type="ORF">UREG_02811</name>
</gene>
<dbReference type="GeneID" id="8437600"/>
<dbReference type="InterPro" id="IPR051678">
    <property type="entry name" value="AGP_Transferase"/>
</dbReference>
<evidence type="ECO:0000313" key="1">
    <source>
        <dbReference type="EMBL" id="EEP77962.1"/>
    </source>
</evidence>
<dbReference type="Proteomes" id="UP000002058">
    <property type="component" value="Unassembled WGS sequence"/>
</dbReference>
<dbReference type="PANTHER" id="PTHR21310">
    <property type="entry name" value="AMINOGLYCOSIDE PHOSPHOTRANSFERASE-RELATED-RELATED"/>
    <property type="match status" value="1"/>
</dbReference>
<dbReference type="OrthoDB" id="4193134at2759"/>
<dbReference type="VEuPathDB" id="FungiDB:UREG_02811"/>
<dbReference type="HOGENOM" id="CLU_025005_3_1_1"/>
<organism evidence="1 2">
    <name type="scientific">Uncinocarpus reesii (strain UAMH 1704)</name>
    <dbReference type="NCBI Taxonomy" id="336963"/>
    <lineage>
        <taxon>Eukaryota</taxon>
        <taxon>Fungi</taxon>
        <taxon>Dikarya</taxon>
        <taxon>Ascomycota</taxon>
        <taxon>Pezizomycotina</taxon>
        <taxon>Eurotiomycetes</taxon>
        <taxon>Eurotiomycetidae</taxon>
        <taxon>Onygenales</taxon>
        <taxon>Onygenaceae</taxon>
        <taxon>Uncinocarpus</taxon>
    </lineage>
</organism>
<dbReference type="EMBL" id="CH476615">
    <property type="protein sequence ID" value="EEP77962.1"/>
    <property type="molecule type" value="Genomic_DNA"/>
</dbReference>
<name>C4JI65_UNCRE</name>
<sequence length="472" mass="54207">MASTRRASLLRGDISLERALEKEENMIVRLQWPKDKLAFRDYLDDSHHSIQQIVSHHLGLSRSHLCQISHHSDWIYGGFNVCIPVAVTDSRSRRRFMLRCPLPYQLGSDIEEKLRCEAATFEYIRENCPDIPIPYLWGVGLPSGEAFTPLSQLPLLRRCLEHLRRTFLWLFRKPLPCALSSHPSRYTLSSGYLLMDYIDSSQGQLLSSVWPDARHDEELRHNFFKSLSRIILSLGRTPLPRIGSFTLSNDGVLSLTNRPLTLRLPALENEGIPTDIPRDLTYITVDSYLADILRCHDARLKLQPNAVNDQYDAEGQMAVLTIMRALPLTRRDLRHGPFVFHLTDLHPGNIFVDGQCNIIAVVDLEWGCSLPVEMVSLPYWLTGRYVDMLTGDALDRFNAMRETFMAVFAQEEQSYCNRDPTDEQSRTMIMKRAWEIGTYNLFHHHLQPIFAPEQCIDADEEDAKAIPTRFAS</sequence>
<evidence type="ECO:0000313" key="2">
    <source>
        <dbReference type="Proteomes" id="UP000002058"/>
    </source>
</evidence>